<dbReference type="Gene3D" id="3.40.50.1000">
    <property type="entry name" value="HAD superfamily/HAD-like"/>
    <property type="match status" value="1"/>
</dbReference>
<dbReference type="PANTHER" id="PTHR24092">
    <property type="entry name" value="PROBABLE PHOSPHOLIPID-TRANSPORTING ATPASE"/>
    <property type="match status" value="1"/>
</dbReference>
<gene>
    <name evidence="1" type="ORF">KIW84_034332</name>
</gene>
<dbReference type="PANTHER" id="PTHR24092:SF148">
    <property type="entry name" value="PHOSPHOLIPID-TRANSPORTING ATPASE"/>
    <property type="match status" value="1"/>
</dbReference>
<dbReference type="GO" id="GO:0005886">
    <property type="term" value="C:plasma membrane"/>
    <property type="evidence" value="ECO:0007669"/>
    <property type="project" value="TreeGrafter"/>
</dbReference>
<dbReference type="AlphaFoldDB" id="A0A9D5B525"/>
<protein>
    <submittedName>
        <fullName evidence="1">Uncharacterized protein</fullName>
    </submittedName>
</protein>
<dbReference type="InterPro" id="IPR036412">
    <property type="entry name" value="HAD-like_sf"/>
</dbReference>
<proteinExistence type="predicted"/>
<dbReference type="Gramene" id="Psat03G0433200-T1">
    <property type="protein sequence ID" value="KAI5429714.1"/>
    <property type="gene ID" value="KIW84_034332"/>
</dbReference>
<dbReference type="SUPFAM" id="SSF56784">
    <property type="entry name" value="HAD-like"/>
    <property type="match status" value="1"/>
</dbReference>
<dbReference type="GO" id="GO:0140326">
    <property type="term" value="F:ATPase-coupled intramembrane lipid transporter activity"/>
    <property type="evidence" value="ECO:0007669"/>
    <property type="project" value="TreeGrafter"/>
</dbReference>
<evidence type="ECO:0000313" key="2">
    <source>
        <dbReference type="Proteomes" id="UP001058974"/>
    </source>
</evidence>
<evidence type="ECO:0000313" key="1">
    <source>
        <dbReference type="EMBL" id="KAI5429714.1"/>
    </source>
</evidence>
<comment type="caution">
    <text evidence="1">The sequence shown here is derived from an EMBL/GenBank/DDBJ whole genome shotgun (WGS) entry which is preliminary data.</text>
</comment>
<dbReference type="Proteomes" id="UP001058974">
    <property type="component" value="Chromosome 3"/>
</dbReference>
<sequence>MRQFQLVFPCKLLGGDMQQMVINGTSEEECRIILDDTIAKYVVRCSSRGHRNLKHKTNAEHGALDIPNCSKKWSLAISCKVVLCCRVAPLQKAGIVDLIKSRTYDMTLSIGDRANDVSMIQMEDVSVGICGQEGRQMAMTSDFTMGQFQFLKR</sequence>
<dbReference type="EMBL" id="JAMSHJ010000003">
    <property type="protein sequence ID" value="KAI5429714.1"/>
    <property type="molecule type" value="Genomic_DNA"/>
</dbReference>
<reference evidence="1 2" key="1">
    <citation type="journal article" date="2022" name="Nat. Genet.">
        <title>Improved pea reference genome and pan-genome highlight genomic features and evolutionary characteristics.</title>
        <authorList>
            <person name="Yang T."/>
            <person name="Liu R."/>
            <person name="Luo Y."/>
            <person name="Hu S."/>
            <person name="Wang D."/>
            <person name="Wang C."/>
            <person name="Pandey M.K."/>
            <person name="Ge S."/>
            <person name="Xu Q."/>
            <person name="Li N."/>
            <person name="Li G."/>
            <person name="Huang Y."/>
            <person name="Saxena R.K."/>
            <person name="Ji Y."/>
            <person name="Li M."/>
            <person name="Yan X."/>
            <person name="He Y."/>
            <person name="Liu Y."/>
            <person name="Wang X."/>
            <person name="Xiang C."/>
            <person name="Varshney R.K."/>
            <person name="Ding H."/>
            <person name="Gao S."/>
            <person name="Zong X."/>
        </authorList>
    </citation>
    <scope>NUCLEOTIDE SEQUENCE [LARGE SCALE GENOMIC DNA]</scope>
    <source>
        <strain evidence="1 2">cv. Zhongwan 6</strain>
    </source>
</reference>
<dbReference type="GO" id="GO:0045332">
    <property type="term" value="P:phospholipid translocation"/>
    <property type="evidence" value="ECO:0007669"/>
    <property type="project" value="TreeGrafter"/>
</dbReference>
<name>A0A9D5B525_PEA</name>
<organism evidence="1 2">
    <name type="scientific">Pisum sativum</name>
    <name type="common">Garden pea</name>
    <name type="synonym">Lathyrus oleraceus</name>
    <dbReference type="NCBI Taxonomy" id="3888"/>
    <lineage>
        <taxon>Eukaryota</taxon>
        <taxon>Viridiplantae</taxon>
        <taxon>Streptophyta</taxon>
        <taxon>Embryophyta</taxon>
        <taxon>Tracheophyta</taxon>
        <taxon>Spermatophyta</taxon>
        <taxon>Magnoliopsida</taxon>
        <taxon>eudicotyledons</taxon>
        <taxon>Gunneridae</taxon>
        <taxon>Pentapetalae</taxon>
        <taxon>rosids</taxon>
        <taxon>fabids</taxon>
        <taxon>Fabales</taxon>
        <taxon>Fabaceae</taxon>
        <taxon>Papilionoideae</taxon>
        <taxon>50 kb inversion clade</taxon>
        <taxon>NPAAA clade</taxon>
        <taxon>Hologalegina</taxon>
        <taxon>IRL clade</taxon>
        <taxon>Fabeae</taxon>
        <taxon>Lathyrus</taxon>
    </lineage>
</organism>
<keyword evidence="2" id="KW-1185">Reference proteome</keyword>
<accession>A0A9D5B525</accession>
<dbReference type="InterPro" id="IPR023214">
    <property type="entry name" value="HAD_sf"/>
</dbReference>